<dbReference type="InterPro" id="IPR000700">
    <property type="entry name" value="PAS-assoc_C"/>
</dbReference>
<dbReference type="Pfam" id="PF08447">
    <property type="entry name" value="PAS_3"/>
    <property type="match status" value="1"/>
</dbReference>
<dbReference type="InterPro" id="IPR000160">
    <property type="entry name" value="GGDEF_dom"/>
</dbReference>
<dbReference type="CDD" id="cd01949">
    <property type="entry name" value="GGDEF"/>
    <property type="match status" value="1"/>
</dbReference>
<dbReference type="InterPro" id="IPR000014">
    <property type="entry name" value="PAS"/>
</dbReference>
<dbReference type="PANTHER" id="PTHR44757">
    <property type="entry name" value="DIGUANYLATE CYCLASE DGCP"/>
    <property type="match status" value="1"/>
</dbReference>
<dbReference type="SUPFAM" id="SSF55073">
    <property type="entry name" value="Nucleotide cyclase"/>
    <property type="match status" value="1"/>
</dbReference>
<dbReference type="AlphaFoldDB" id="A0A1G7I836"/>
<gene>
    <name evidence="4" type="ORF">SAMN05192586_101177</name>
</gene>
<dbReference type="InterPro" id="IPR052155">
    <property type="entry name" value="Biofilm_reg_signaling"/>
</dbReference>
<dbReference type="PANTHER" id="PTHR44757:SF2">
    <property type="entry name" value="BIOFILM ARCHITECTURE MAINTENANCE PROTEIN MBAA"/>
    <property type="match status" value="1"/>
</dbReference>
<dbReference type="SMART" id="SM00267">
    <property type="entry name" value="GGDEF"/>
    <property type="match status" value="1"/>
</dbReference>
<dbReference type="PROSITE" id="PS50887">
    <property type="entry name" value="GGDEF"/>
    <property type="match status" value="1"/>
</dbReference>
<dbReference type="SUPFAM" id="SSF55785">
    <property type="entry name" value="PYP-like sensor domain (PAS domain)"/>
    <property type="match status" value="1"/>
</dbReference>
<dbReference type="Proteomes" id="UP000199355">
    <property type="component" value="Unassembled WGS sequence"/>
</dbReference>
<feature type="domain" description="PAC" evidence="2">
    <location>
        <begin position="224"/>
        <end position="277"/>
    </location>
</feature>
<evidence type="ECO:0000313" key="5">
    <source>
        <dbReference type="Proteomes" id="UP000199355"/>
    </source>
</evidence>
<dbReference type="Gene3D" id="3.30.450.20">
    <property type="entry name" value="PAS domain"/>
    <property type="match status" value="1"/>
</dbReference>
<dbReference type="Pfam" id="PF00990">
    <property type="entry name" value="GGDEF"/>
    <property type="match status" value="1"/>
</dbReference>
<name>A0A1G7I836_9BACT</name>
<evidence type="ECO:0000259" key="1">
    <source>
        <dbReference type="PROSITE" id="PS50112"/>
    </source>
</evidence>
<dbReference type="InterPro" id="IPR043128">
    <property type="entry name" value="Rev_trsase/Diguanyl_cyclase"/>
</dbReference>
<feature type="domain" description="PAS" evidence="1">
    <location>
        <begin position="146"/>
        <end position="219"/>
    </location>
</feature>
<dbReference type="SMART" id="SM00086">
    <property type="entry name" value="PAC"/>
    <property type="match status" value="1"/>
</dbReference>
<proteinExistence type="predicted"/>
<reference evidence="5" key="1">
    <citation type="submission" date="2016-10" db="EMBL/GenBank/DDBJ databases">
        <authorList>
            <person name="Varghese N."/>
            <person name="Submissions S."/>
        </authorList>
    </citation>
    <scope>NUCLEOTIDE SEQUENCE [LARGE SCALE GENOMIC DNA]</scope>
    <source>
        <strain evidence="5">KHC7</strain>
    </source>
</reference>
<feature type="domain" description="GGDEF" evidence="3">
    <location>
        <begin position="306"/>
        <end position="438"/>
    </location>
</feature>
<evidence type="ECO:0000313" key="4">
    <source>
        <dbReference type="EMBL" id="SDF08519.1"/>
    </source>
</evidence>
<dbReference type="Gene3D" id="3.30.70.270">
    <property type="match status" value="1"/>
</dbReference>
<organism evidence="4 5">
    <name type="scientific">Desulfovibrio legallii</name>
    <dbReference type="NCBI Taxonomy" id="571438"/>
    <lineage>
        <taxon>Bacteria</taxon>
        <taxon>Pseudomonadati</taxon>
        <taxon>Thermodesulfobacteriota</taxon>
        <taxon>Desulfovibrionia</taxon>
        <taxon>Desulfovibrionales</taxon>
        <taxon>Desulfovibrionaceae</taxon>
        <taxon>Desulfovibrio</taxon>
    </lineage>
</organism>
<dbReference type="InterPro" id="IPR001610">
    <property type="entry name" value="PAC"/>
</dbReference>
<dbReference type="PROSITE" id="PS50113">
    <property type="entry name" value="PAC"/>
    <property type="match status" value="1"/>
</dbReference>
<evidence type="ECO:0000259" key="3">
    <source>
        <dbReference type="PROSITE" id="PS50887"/>
    </source>
</evidence>
<dbReference type="PROSITE" id="PS50112">
    <property type="entry name" value="PAS"/>
    <property type="match status" value="1"/>
</dbReference>
<dbReference type="RefSeq" id="WP_092152443.1">
    <property type="nucleotide sequence ID" value="NZ_FNBX01000001.1"/>
</dbReference>
<evidence type="ECO:0000259" key="2">
    <source>
        <dbReference type="PROSITE" id="PS50113"/>
    </source>
</evidence>
<keyword evidence="5" id="KW-1185">Reference proteome</keyword>
<dbReference type="InterPro" id="IPR029787">
    <property type="entry name" value="Nucleotide_cyclase"/>
</dbReference>
<dbReference type="SMART" id="SM00091">
    <property type="entry name" value="PAS"/>
    <property type="match status" value="1"/>
</dbReference>
<protein>
    <submittedName>
        <fullName evidence="4">Diguanylate cyclase (GGDEF) domain-containing protein</fullName>
    </submittedName>
</protein>
<sequence length="457" mass="51410">MPDQPCPPQRLIIQMDSSDAIWEWHVPSDRLFLSLGARRRLGLEENPPCSMQEFLALCPLERLVHVLQVLENVLCGLSGPHMECIFPMHDKLVRCQLLVVERDKASRAVRVVGSTCVMAGSRAECQRQPAAAPADQAPLEINPPHDANRLLMALNATGDGLWDWDARTNEVYYSPTYLSMLGYNPGDLAPVLDAWTERIHPDDYDDIVPPQLHMAASPEPGDTFAYTYRMRRGDGCWAWILSRGYVTHRDALGRATRIIGLHTDISASQGDRAKLEDMIRNDPLTGLRSRTFYNMETDRLEQQNVRPVSVIVTDVNGLKMVNDYLGHPQGNALLCRAAIFLRTNLSPSYCVARMSGDEFAALLPHCQPEEAEEIVRGLRERQEEFNAATPDEPPTLMSIGCACTTSPEVTVNQTLANADRAMLRHKFATRTDMHLRIKKWIESHQQVTVSLNDSRYN</sequence>
<dbReference type="InterPro" id="IPR035965">
    <property type="entry name" value="PAS-like_dom_sf"/>
</dbReference>
<dbReference type="STRING" id="571438.SAMN05192586_101177"/>
<dbReference type="OrthoDB" id="9812034at2"/>
<dbReference type="NCBIfam" id="TIGR00254">
    <property type="entry name" value="GGDEF"/>
    <property type="match status" value="1"/>
</dbReference>
<accession>A0A1G7I836</accession>
<dbReference type="EMBL" id="FNBX01000001">
    <property type="protein sequence ID" value="SDF08519.1"/>
    <property type="molecule type" value="Genomic_DNA"/>
</dbReference>
<dbReference type="CDD" id="cd00130">
    <property type="entry name" value="PAS"/>
    <property type="match status" value="1"/>
</dbReference>
<dbReference type="InterPro" id="IPR013655">
    <property type="entry name" value="PAS_fold_3"/>
</dbReference>